<proteinExistence type="predicted"/>
<dbReference type="InterPro" id="IPR002636">
    <property type="entry name" value="DUF29"/>
</dbReference>
<sequence length="168" mass="19863">MNITMPNLYDSDYQLWLESTINQLRQGDFQAVDWQNLLEELADLGKNNRRALKSLLTRLLEHLLKLTYWQSQRDYNQAGWKKEIRNFRLQIADLLEDSPSLKSYLREILAKCYLDARHLMIDETRLDASIFPVEVLASLEEILDENWLPDWGAINLPKQTKESRLDLL</sequence>
<dbReference type="Pfam" id="PF01724">
    <property type="entry name" value="DUF29"/>
    <property type="match status" value="1"/>
</dbReference>
<dbReference type="EMBL" id="SFAZ01000186">
    <property type="protein sequence ID" value="TRU72744.1"/>
    <property type="molecule type" value="Genomic_DNA"/>
</dbReference>
<evidence type="ECO:0000313" key="1">
    <source>
        <dbReference type="EMBL" id="TRU72744.1"/>
    </source>
</evidence>
<comment type="caution">
    <text evidence="1">The sequence shown here is derived from an EMBL/GenBank/DDBJ whole genome shotgun (WGS) entry which is preliminary data.</text>
</comment>
<dbReference type="Proteomes" id="UP000320674">
    <property type="component" value="Unassembled WGS sequence"/>
</dbReference>
<accession>A0A552HNF3</accession>
<dbReference type="PANTHER" id="PTHR34235:SF3">
    <property type="entry name" value="SLR1203 PROTEIN"/>
    <property type="match status" value="1"/>
</dbReference>
<dbReference type="Gene3D" id="1.20.1220.20">
    <property type="entry name" value="Uncharcterised protein PF01724"/>
    <property type="match status" value="1"/>
</dbReference>
<gene>
    <name evidence="1" type="ORF">EWV77_13090</name>
</gene>
<dbReference type="PANTHER" id="PTHR34235">
    <property type="entry name" value="SLR1203 PROTEIN-RELATED"/>
    <property type="match status" value="1"/>
</dbReference>
<dbReference type="AlphaFoldDB" id="A0A552HNF3"/>
<organism evidence="1 2">
    <name type="scientific">Microcystis viridis Mv_BB_P_19951000_S68D</name>
    <dbReference type="NCBI Taxonomy" id="2486270"/>
    <lineage>
        <taxon>Bacteria</taxon>
        <taxon>Bacillati</taxon>
        <taxon>Cyanobacteriota</taxon>
        <taxon>Cyanophyceae</taxon>
        <taxon>Oscillatoriophycideae</taxon>
        <taxon>Chroococcales</taxon>
        <taxon>Microcystaceae</taxon>
        <taxon>Microcystis</taxon>
    </lineage>
</organism>
<evidence type="ECO:0000313" key="2">
    <source>
        <dbReference type="Proteomes" id="UP000320674"/>
    </source>
</evidence>
<reference evidence="1 2" key="1">
    <citation type="submission" date="2019-01" db="EMBL/GenBank/DDBJ databases">
        <title>Coherence of Microcystis species and biogeography revealed through population genomics.</title>
        <authorList>
            <person name="Perez-Carrascal O.M."/>
            <person name="Terrat Y."/>
            <person name="Giani A."/>
            <person name="Fortin N."/>
            <person name="Tromas N."/>
            <person name="Shapiro B.J."/>
        </authorList>
    </citation>
    <scope>NUCLEOTIDE SEQUENCE [LARGE SCALE GENOMIC DNA]</scope>
    <source>
        <strain evidence="1">Mv_BB_P_19951000_S68D</strain>
    </source>
</reference>
<name>A0A552HNF3_MICVR</name>
<protein>
    <submittedName>
        <fullName evidence="1">DUF29 domain-containing protein</fullName>
    </submittedName>
</protein>